<evidence type="ECO:0000256" key="4">
    <source>
        <dbReference type="ARBA" id="ARBA00022496"/>
    </source>
</evidence>
<dbReference type="EMBL" id="CP123384">
    <property type="protein sequence ID" value="XCC93975.1"/>
    <property type="molecule type" value="Genomic_DNA"/>
</dbReference>
<keyword evidence="5" id="KW-0732">Signal</keyword>
<dbReference type="GO" id="GO:0030288">
    <property type="term" value="C:outer membrane-bounded periplasmic space"/>
    <property type="evidence" value="ECO:0007669"/>
    <property type="project" value="TreeGrafter"/>
</dbReference>
<name>A0AAU8AIG0_9RHOB</name>
<keyword evidence="4" id="KW-0408">Iron</keyword>
<dbReference type="RefSeq" id="WP_353472800.1">
    <property type="nucleotide sequence ID" value="NZ_CP123384.1"/>
</dbReference>
<accession>A0AAU8AIG0</accession>
<proteinExistence type="inferred from homology"/>
<reference evidence="7" key="1">
    <citation type="submission" date="2023-02" db="EMBL/GenBank/DDBJ databases">
        <title>Description and genomic characterization of Salipiger bruguierae sp. nov., isolated from the sediment of mangrove plant Bruguiera sexangula.</title>
        <authorList>
            <person name="Long M."/>
        </authorList>
    </citation>
    <scope>NUCLEOTIDE SEQUENCE</scope>
    <source>
        <strain evidence="7">H15</strain>
    </source>
</reference>
<evidence type="ECO:0000256" key="3">
    <source>
        <dbReference type="ARBA" id="ARBA00022448"/>
    </source>
</evidence>
<dbReference type="GO" id="GO:1901678">
    <property type="term" value="P:iron coordination entity transport"/>
    <property type="evidence" value="ECO:0007669"/>
    <property type="project" value="UniProtKB-ARBA"/>
</dbReference>
<dbReference type="InterPro" id="IPR051313">
    <property type="entry name" value="Bact_iron-sidero_bind"/>
</dbReference>
<comment type="similarity">
    <text evidence="2">Belongs to the bacterial solute-binding protein 8 family.</text>
</comment>
<comment type="subcellular location">
    <subcellularLocation>
        <location evidence="1">Cell envelope</location>
    </subcellularLocation>
</comment>
<evidence type="ECO:0000313" key="7">
    <source>
        <dbReference type="EMBL" id="XCC93975.1"/>
    </source>
</evidence>
<sequence>MHAPHARLSRRGFLAGAGCLLAATPLRAGGGELRFAHAYGETVLAAPATRVVSLGYTSQDSLLALGVVPLAVRYWYGDHPGGVWPWAQPLLGGAEPLLMTGEVSIETVASLAPDLIVAIGSGISEAEYALLSQIAPVLMHAPEVTTYGMPWDAELRMVARATGTEGRAEELIAGLRGRFEALRERHPDWQDRSAVCAWHSGGQTSAFLGGDSRAQFLRELGFRLPEALDGMQGDDGFYTALSPEDLSPIDADVLLWISSGGQAEDLAALAMRRTLRASAEGREVFCDALLSGALSFGSVLSMPFALDRLEPEIAAAIDGDPATVVQSAEEAGLLQ</sequence>
<organism evidence="7">
    <name type="scientific">Alloyangia sp. H15</name>
    <dbReference type="NCBI Taxonomy" id="3029062"/>
    <lineage>
        <taxon>Bacteria</taxon>
        <taxon>Pseudomonadati</taxon>
        <taxon>Pseudomonadota</taxon>
        <taxon>Alphaproteobacteria</taxon>
        <taxon>Rhodobacterales</taxon>
        <taxon>Roseobacteraceae</taxon>
        <taxon>Alloyangia</taxon>
    </lineage>
</organism>
<keyword evidence="4" id="KW-0410">Iron transport</keyword>
<dbReference type="Pfam" id="PF01497">
    <property type="entry name" value="Peripla_BP_2"/>
    <property type="match status" value="1"/>
</dbReference>
<dbReference type="PANTHER" id="PTHR30532:SF24">
    <property type="entry name" value="FERRIC ENTEROBACTIN-BINDING PERIPLASMIC PROTEIN FEPB"/>
    <property type="match status" value="1"/>
</dbReference>
<dbReference type="CDD" id="cd01146">
    <property type="entry name" value="FhuD"/>
    <property type="match status" value="1"/>
</dbReference>
<feature type="domain" description="Fe/B12 periplasmic-binding" evidence="6">
    <location>
        <begin position="50"/>
        <end position="317"/>
    </location>
</feature>
<gene>
    <name evidence="7" type="ORF">PVT71_01855</name>
</gene>
<keyword evidence="4" id="KW-0406">Ion transport</keyword>
<evidence type="ECO:0000256" key="5">
    <source>
        <dbReference type="ARBA" id="ARBA00022729"/>
    </source>
</evidence>
<dbReference type="Gene3D" id="3.40.50.1980">
    <property type="entry name" value="Nitrogenase molybdenum iron protein domain"/>
    <property type="match status" value="2"/>
</dbReference>
<dbReference type="PROSITE" id="PS51318">
    <property type="entry name" value="TAT"/>
    <property type="match status" value="1"/>
</dbReference>
<dbReference type="PANTHER" id="PTHR30532">
    <property type="entry name" value="IRON III DICITRATE-BINDING PERIPLASMIC PROTEIN"/>
    <property type="match status" value="1"/>
</dbReference>
<keyword evidence="3" id="KW-0813">Transport</keyword>
<dbReference type="AlphaFoldDB" id="A0AAU8AIG0"/>
<protein>
    <submittedName>
        <fullName evidence="7">Iron-siderophore ABC transporter substrate-binding protein</fullName>
    </submittedName>
</protein>
<dbReference type="PROSITE" id="PS50983">
    <property type="entry name" value="FE_B12_PBP"/>
    <property type="match status" value="1"/>
</dbReference>
<evidence type="ECO:0000256" key="1">
    <source>
        <dbReference type="ARBA" id="ARBA00004196"/>
    </source>
</evidence>
<evidence type="ECO:0000256" key="2">
    <source>
        <dbReference type="ARBA" id="ARBA00008814"/>
    </source>
</evidence>
<evidence type="ECO:0000259" key="6">
    <source>
        <dbReference type="PROSITE" id="PS50983"/>
    </source>
</evidence>
<dbReference type="InterPro" id="IPR002491">
    <property type="entry name" value="ABC_transptr_periplasmic_BD"/>
</dbReference>
<dbReference type="InterPro" id="IPR006311">
    <property type="entry name" value="TAT_signal"/>
</dbReference>
<dbReference type="SUPFAM" id="SSF53807">
    <property type="entry name" value="Helical backbone' metal receptor"/>
    <property type="match status" value="1"/>
</dbReference>